<dbReference type="EMBL" id="QEAM01000143">
    <property type="protein sequence ID" value="TPX45354.1"/>
    <property type="molecule type" value="Genomic_DNA"/>
</dbReference>
<name>A0A507D1Q2_9FUNG</name>
<feature type="chain" id="PRO_5021435282" evidence="2">
    <location>
        <begin position="24"/>
        <end position="179"/>
    </location>
</feature>
<keyword evidence="1" id="KW-0472">Membrane</keyword>
<evidence type="ECO:0000256" key="2">
    <source>
        <dbReference type="SAM" id="SignalP"/>
    </source>
</evidence>
<proteinExistence type="predicted"/>
<gene>
    <name evidence="3" type="ORF">SeLEV6574_g03912</name>
</gene>
<accession>A0A507D1Q2</accession>
<evidence type="ECO:0000313" key="3">
    <source>
        <dbReference type="EMBL" id="TPX45354.1"/>
    </source>
</evidence>
<keyword evidence="1" id="KW-1133">Transmembrane helix</keyword>
<feature type="signal peptide" evidence="2">
    <location>
        <begin position="1"/>
        <end position="23"/>
    </location>
</feature>
<reference evidence="3 4" key="1">
    <citation type="journal article" date="2019" name="Sci. Rep.">
        <title>Comparative genomics of chytrid fungi reveal insights into the obligate biotrophic and pathogenic lifestyle of Synchytrium endobioticum.</title>
        <authorList>
            <person name="van de Vossenberg B.T.L.H."/>
            <person name="Warris S."/>
            <person name="Nguyen H.D.T."/>
            <person name="van Gent-Pelzer M.P.E."/>
            <person name="Joly D.L."/>
            <person name="van de Geest H.C."/>
            <person name="Bonants P.J.M."/>
            <person name="Smith D.S."/>
            <person name="Levesque C.A."/>
            <person name="van der Lee T.A.J."/>
        </authorList>
    </citation>
    <scope>NUCLEOTIDE SEQUENCE [LARGE SCALE GENOMIC DNA]</scope>
    <source>
        <strain evidence="3 4">LEV6574</strain>
    </source>
</reference>
<keyword evidence="1" id="KW-0812">Transmembrane</keyword>
<dbReference type="VEuPathDB" id="FungiDB:SeMB42_g04308"/>
<dbReference type="AlphaFoldDB" id="A0A507D1Q2"/>
<organism evidence="3 4">
    <name type="scientific">Synchytrium endobioticum</name>
    <dbReference type="NCBI Taxonomy" id="286115"/>
    <lineage>
        <taxon>Eukaryota</taxon>
        <taxon>Fungi</taxon>
        <taxon>Fungi incertae sedis</taxon>
        <taxon>Chytridiomycota</taxon>
        <taxon>Chytridiomycota incertae sedis</taxon>
        <taxon>Chytridiomycetes</taxon>
        <taxon>Synchytriales</taxon>
        <taxon>Synchytriaceae</taxon>
        <taxon>Synchytrium</taxon>
    </lineage>
</organism>
<comment type="caution">
    <text evidence="3">The sequence shown here is derived from an EMBL/GenBank/DDBJ whole genome shotgun (WGS) entry which is preliminary data.</text>
</comment>
<feature type="transmembrane region" description="Helical" evidence="1">
    <location>
        <begin position="42"/>
        <end position="64"/>
    </location>
</feature>
<evidence type="ECO:0000256" key="1">
    <source>
        <dbReference type="SAM" id="Phobius"/>
    </source>
</evidence>
<protein>
    <submittedName>
        <fullName evidence="3">Uncharacterized protein</fullName>
    </submittedName>
</protein>
<sequence length="179" mass="19719">MSSNAILFTLVSKLLMFPVATRGQPMADTPSLSDSSQVDMTTTIGVVISVIVGVSIAVVLLFLLRRRIVADTAALEMAIERQGNVHRRFRRHSAMTDTNLPAYEEKQPPTYEEAYGSHGGILHTVMIPEEQRTPSPTRSITLLSSTSSLLRRSVSSLLPSGDRFGYLRRQLYGIPLGFL</sequence>
<dbReference type="Proteomes" id="UP000320475">
    <property type="component" value="Unassembled WGS sequence"/>
</dbReference>
<evidence type="ECO:0000313" key="4">
    <source>
        <dbReference type="Proteomes" id="UP000320475"/>
    </source>
</evidence>
<keyword evidence="2" id="KW-0732">Signal</keyword>